<evidence type="ECO:0000313" key="4">
    <source>
        <dbReference type="Proteomes" id="UP000095009"/>
    </source>
</evidence>
<sequence length="787" mass="92321">MPVKIDESLNNSLPLTSELQLGNEKGEGKKLKKSNLQPLQDAEHIANSGLRVLRVDSTPTSFQHSILAKAVLPRTLKKQASLMALDPLKEQKESLTSVETLDDIISSNNVDDNCTGYVEMSTMSKRERRKYEKEKKKQEAQRLKCEEEKLHEEEIRREKERQRLMEEWKRDNQKDEVSDNADHVDDFFHAETSKSQVIDKHDEIPIRGSMNLFQNHIGFSAGFNPSSPAQVHMTKDTPSSFLDNGSRVAMPSREPISRKHLGFTGDSRNTQNTEAGQKFVHVSEKYLQEDRTVKERENTELMLQETNEANKKHQKEKKEDTTRKYQDVERKHEEDASSRHKAEEAEMKCKREAESQDKKNEENMELKRKEKEEAHRRCKEEVEQKEKELLRKNKELEQNKLQDLLKKSKVVELARLEEVRREQEAFKSKRREIAELQKKSEEESRRKEHEEKLKRAAEERKRLKERKKRADEERKRQIEDRTQLEEEKKRQLEEENRKLEKQRAEESRKCLAEEKLLEKEKKRLEEEKLLSDERELAEFGKRNEQKVKESLLEIVNKKSYLSDVLVPHLSDLKVRKTVIDEIVARFRVSNENTLMLVEEFIQDAKITLDPYLYTKGVNMEKFQRNFAAFVSSKIDTSNVPEEIDVKQFINSLGLDLNKYSFFDLSAESTAFPVHNDFSQQELMEEADRIRLLEEAIDDSEMLKRTSNCGICFVGQDGYKPMEHGPYQTNGLSGFAIKEELEEDVKLVITTSVDESEKYLDAVYEEISRLDKKLLKSIKRNRKISMLD</sequence>
<reference evidence="3 4" key="1">
    <citation type="journal article" date="2016" name="Proc. Natl. Acad. Sci. U.S.A.">
        <title>Comparative genomics of biotechnologically important yeasts.</title>
        <authorList>
            <person name="Riley R."/>
            <person name="Haridas S."/>
            <person name="Wolfe K.H."/>
            <person name="Lopes M.R."/>
            <person name="Hittinger C.T."/>
            <person name="Goeker M."/>
            <person name="Salamov A.A."/>
            <person name="Wisecaver J.H."/>
            <person name="Long T.M."/>
            <person name="Calvey C.H."/>
            <person name="Aerts A.L."/>
            <person name="Barry K.W."/>
            <person name="Choi C."/>
            <person name="Clum A."/>
            <person name="Coughlan A.Y."/>
            <person name="Deshpande S."/>
            <person name="Douglass A.P."/>
            <person name="Hanson S.J."/>
            <person name="Klenk H.-P."/>
            <person name="LaButti K.M."/>
            <person name="Lapidus A."/>
            <person name="Lindquist E.A."/>
            <person name="Lipzen A.M."/>
            <person name="Meier-Kolthoff J.P."/>
            <person name="Ohm R.A."/>
            <person name="Otillar R.P."/>
            <person name="Pangilinan J.L."/>
            <person name="Peng Y."/>
            <person name="Rokas A."/>
            <person name="Rosa C.A."/>
            <person name="Scheuner C."/>
            <person name="Sibirny A.A."/>
            <person name="Slot J.C."/>
            <person name="Stielow J.B."/>
            <person name="Sun H."/>
            <person name="Kurtzman C.P."/>
            <person name="Blackwell M."/>
            <person name="Grigoriev I.V."/>
            <person name="Jeffries T.W."/>
        </authorList>
    </citation>
    <scope>NUCLEOTIDE SEQUENCE [LARGE SCALE GENOMIC DNA]</scope>
    <source>
        <strain evidence="3 4">DSM 6958</strain>
    </source>
</reference>
<feature type="region of interest" description="Disordered" evidence="2">
    <location>
        <begin position="257"/>
        <end position="276"/>
    </location>
</feature>
<feature type="coiled-coil region" evidence="1">
    <location>
        <begin position="121"/>
        <end position="163"/>
    </location>
</feature>
<protein>
    <submittedName>
        <fullName evidence="3">Uncharacterized protein</fullName>
    </submittedName>
</protein>
<keyword evidence="4" id="KW-1185">Reference proteome</keyword>
<feature type="region of interest" description="Disordered" evidence="2">
    <location>
        <begin position="16"/>
        <end position="39"/>
    </location>
</feature>
<organism evidence="3 4">
    <name type="scientific">Nadsonia fulvescens var. elongata DSM 6958</name>
    <dbReference type="NCBI Taxonomy" id="857566"/>
    <lineage>
        <taxon>Eukaryota</taxon>
        <taxon>Fungi</taxon>
        <taxon>Dikarya</taxon>
        <taxon>Ascomycota</taxon>
        <taxon>Saccharomycotina</taxon>
        <taxon>Dipodascomycetes</taxon>
        <taxon>Dipodascales</taxon>
        <taxon>Dipodascales incertae sedis</taxon>
        <taxon>Nadsonia</taxon>
    </lineage>
</organism>
<feature type="compositionally biased region" description="Basic and acidic residues" evidence="2">
    <location>
        <begin position="308"/>
        <end position="408"/>
    </location>
</feature>
<dbReference type="STRING" id="857566.A0A1E3PKY7"/>
<feature type="region of interest" description="Disordered" evidence="2">
    <location>
        <begin position="421"/>
        <end position="499"/>
    </location>
</feature>
<feature type="region of interest" description="Disordered" evidence="2">
    <location>
        <begin position="290"/>
        <end position="408"/>
    </location>
</feature>
<evidence type="ECO:0000256" key="2">
    <source>
        <dbReference type="SAM" id="MobiDB-lite"/>
    </source>
</evidence>
<dbReference type="AlphaFoldDB" id="A0A1E3PKY7"/>
<dbReference type="Proteomes" id="UP000095009">
    <property type="component" value="Unassembled WGS sequence"/>
</dbReference>
<proteinExistence type="predicted"/>
<name>A0A1E3PKY7_9ASCO</name>
<dbReference type="EMBL" id="KV454409">
    <property type="protein sequence ID" value="ODQ66085.1"/>
    <property type="molecule type" value="Genomic_DNA"/>
</dbReference>
<feature type="compositionally biased region" description="Basic and acidic residues" evidence="2">
    <location>
        <begin position="290"/>
        <end position="299"/>
    </location>
</feature>
<evidence type="ECO:0000313" key="3">
    <source>
        <dbReference type="EMBL" id="ODQ66085.1"/>
    </source>
</evidence>
<keyword evidence="1" id="KW-0175">Coiled coil</keyword>
<evidence type="ECO:0000256" key="1">
    <source>
        <dbReference type="SAM" id="Coils"/>
    </source>
</evidence>
<gene>
    <name evidence="3" type="ORF">NADFUDRAFT_82948</name>
</gene>
<feature type="compositionally biased region" description="Polar residues" evidence="2">
    <location>
        <begin position="266"/>
        <end position="275"/>
    </location>
</feature>
<accession>A0A1E3PKY7</accession>